<feature type="non-terminal residue" evidence="2">
    <location>
        <position position="1"/>
    </location>
</feature>
<organism evidence="2 3">
    <name type="scientific">Puccinia graminis f. sp. tritici (strain CRL 75-36-700-3 / race SCCL)</name>
    <name type="common">Black stem rust fungus</name>
    <dbReference type="NCBI Taxonomy" id="418459"/>
    <lineage>
        <taxon>Eukaryota</taxon>
        <taxon>Fungi</taxon>
        <taxon>Dikarya</taxon>
        <taxon>Basidiomycota</taxon>
        <taxon>Pucciniomycotina</taxon>
        <taxon>Pucciniomycetes</taxon>
        <taxon>Pucciniales</taxon>
        <taxon>Pucciniaceae</taxon>
        <taxon>Puccinia</taxon>
    </lineage>
</organism>
<dbReference type="Proteomes" id="UP000008783">
    <property type="component" value="Unassembled WGS sequence"/>
</dbReference>
<dbReference type="HOGENOM" id="CLU_1075878_0_0_1"/>
<feature type="region of interest" description="Disordered" evidence="1">
    <location>
        <begin position="67"/>
        <end position="102"/>
    </location>
</feature>
<gene>
    <name evidence="2" type="ORF">PGTG_20372</name>
</gene>
<sequence length="259" mass="28289">DANGSTDDEVDNLDKQPSQGQAEVGLDNGLGRTADLTRGPNGPPEQGSHPSEFLTASIFRDYIIPRRPHEGTGANLNDKRPRADQSQNSSGGATPLRSARSPSVELFVPGQHLTAQEVTRWKTKLSTGIPWPIESAEKSIRNISFIIKNLPQLILSHPKLPEEATRSLWIDLDHTHQLCVSEGILKTAGNLFLITPDMVNMDQFTQPRAGSARAGSHILAPNLASFFAPPKVAYTCLLAALEQAWGIQRLANVKNEWVH</sequence>
<protein>
    <submittedName>
        <fullName evidence="2">Uncharacterized protein</fullName>
    </submittedName>
</protein>
<proteinExistence type="predicted"/>
<name>E3NXW7_PUCGT</name>
<dbReference type="OrthoDB" id="10359647at2759"/>
<dbReference type="EMBL" id="DS989985">
    <property type="protein sequence ID" value="EFP94416.2"/>
    <property type="molecule type" value="Genomic_DNA"/>
</dbReference>
<feature type="compositionally biased region" description="Acidic residues" evidence="1">
    <location>
        <begin position="1"/>
        <end position="11"/>
    </location>
</feature>
<reference key="1">
    <citation type="submission" date="2007-01" db="EMBL/GenBank/DDBJ databases">
        <title>The Genome Sequence of Puccinia graminis f. sp. tritici Strain CRL 75-36-700-3.</title>
        <authorList>
            <consortium name="The Broad Institute Genome Sequencing Platform"/>
            <person name="Birren B."/>
            <person name="Lander E."/>
            <person name="Galagan J."/>
            <person name="Nusbaum C."/>
            <person name="Devon K."/>
            <person name="Cuomo C."/>
            <person name="Jaffe D."/>
            <person name="Butler J."/>
            <person name="Alvarez P."/>
            <person name="Gnerre S."/>
            <person name="Grabherr M."/>
            <person name="Mauceli E."/>
            <person name="Brockman W."/>
            <person name="Young S."/>
            <person name="LaButti K."/>
            <person name="Sykes S."/>
            <person name="DeCaprio D."/>
            <person name="Crawford M."/>
            <person name="Koehrsen M."/>
            <person name="Engels R."/>
            <person name="Montgomery P."/>
            <person name="Pearson M."/>
            <person name="Howarth C."/>
            <person name="Larson L."/>
            <person name="White J."/>
            <person name="Zeng Q."/>
            <person name="Kodira C."/>
            <person name="Yandava C."/>
            <person name="Alvarado L."/>
            <person name="O'Leary S."/>
            <person name="Szabo L."/>
            <person name="Dean R."/>
            <person name="Schein J."/>
        </authorList>
    </citation>
    <scope>NUCLEOTIDE SEQUENCE</scope>
    <source>
        <strain>CRL 75-36-700-3</strain>
    </source>
</reference>
<keyword evidence="3" id="KW-1185">Reference proteome</keyword>
<dbReference type="RefSeq" id="XP_003338835.2">
    <property type="nucleotide sequence ID" value="XM_003338787.2"/>
</dbReference>
<feature type="non-terminal residue" evidence="2">
    <location>
        <position position="259"/>
    </location>
</feature>
<dbReference type="AlphaFoldDB" id="E3NXW7"/>
<dbReference type="GeneID" id="10527626"/>
<dbReference type="VEuPathDB" id="FungiDB:PGTG_20372"/>
<evidence type="ECO:0000256" key="1">
    <source>
        <dbReference type="SAM" id="MobiDB-lite"/>
    </source>
</evidence>
<dbReference type="KEGG" id="pgr:PGTG_20372"/>
<accession>E3NXW7</accession>
<evidence type="ECO:0000313" key="3">
    <source>
        <dbReference type="Proteomes" id="UP000008783"/>
    </source>
</evidence>
<feature type="region of interest" description="Disordered" evidence="1">
    <location>
        <begin position="1"/>
        <end position="51"/>
    </location>
</feature>
<evidence type="ECO:0000313" key="2">
    <source>
        <dbReference type="EMBL" id="EFP94416.2"/>
    </source>
</evidence>
<reference evidence="3" key="2">
    <citation type="journal article" date="2011" name="Proc. Natl. Acad. Sci. U.S.A.">
        <title>Obligate biotrophy features unraveled by the genomic analysis of rust fungi.</title>
        <authorList>
            <person name="Duplessis S."/>
            <person name="Cuomo C.A."/>
            <person name="Lin Y.-C."/>
            <person name="Aerts A."/>
            <person name="Tisserant E."/>
            <person name="Veneault-Fourrey C."/>
            <person name="Joly D.L."/>
            <person name="Hacquard S."/>
            <person name="Amselem J."/>
            <person name="Cantarel B.L."/>
            <person name="Chiu R."/>
            <person name="Coutinho P.M."/>
            <person name="Feau N."/>
            <person name="Field M."/>
            <person name="Frey P."/>
            <person name="Gelhaye E."/>
            <person name="Goldberg J."/>
            <person name="Grabherr M.G."/>
            <person name="Kodira C.D."/>
            <person name="Kohler A."/>
            <person name="Kuees U."/>
            <person name="Lindquist E.A."/>
            <person name="Lucas S.M."/>
            <person name="Mago R."/>
            <person name="Mauceli E."/>
            <person name="Morin E."/>
            <person name="Murat C."/>
            <person name="Pangilinan J.L."/>
            <person name="Park R."/>
            <person name="Pearson M."/>
            <person name="Quesneville H."/>
            <person name="Rouhier N."/>
            <person name="Sakthikumar S."/>
            <person name="Salamov A.A."/>
            <person name="Schmutz J."/>
            <person name="Selles B."/>
            <person name="Shapiro H."/>
            <person name="Tanguay P."/>
            <person name="Tuskan G.A."/>
            <person name="Henrissat B."/>
            <person name="Van de Peer Y."/>
            <person name="Rouze P."/>
            <person name="Ellis J.G."/>
            <person name="Dodds P.N."/>
            <person name="Schein J.E."/>
            <person name="Zhong S."/>
            <person name="Hamelin R.C."/>
            <person name="Grigoriev I.V."/>
            <person name="Szabo L.J."/>
            <person name="Martin F."/>
        </authorList>
    </citation>
    <scope>NUCLEOTIDE SEQUENCE [LARGE SCALE GENOMIC DNA]</scope>
    <source>
        <strain evidence="3">CRL 75-36-700-3 / race SCCL</strain>
    </source>
</reference>
<dbReference type="InParanoid" id="E3NXW7"/>